<organism evidence="1">
    <name type="scientific">Streptomyces sp. R39</name>
    <dbReference type="NCBI Taxonomy" id="3238631"/>
    <lineage>
        <taxon>Bacteria</taxon>
        <taxon>Bacillati</taxon>
        <taxon>Actinomycetota</taxon>
        <taxon>Actinomycetes</taxon>
        <taxon>Kitasatosporales</taxon>
        <taxon>Streptomycetaceae</taxon>
        <taxon>Streptomyces</taxon>
    </lineage>
</organism>
<accession>A0AB39R2Z3</accession>
<name>A0AB39R2Z3_9ACTN</name>
<dbReference type="EMBL" id="CP163441">
    <property type="protein sequence ID" value="XDQ48080.1"/>
    <property type="molecule type" value="Genomic_DNA"/>
</dbReference>
<protein>
    <submittedName>
        <fullName evidence="1">Uncharacterized protein</fullName>
    </submittedName>
</protein>
<evidence type="ECO:0000313" key="1">
    <source>
        <dbReference type="EMBL" id="XDQ48080.1"/>
    </source>
</evidence>
<sequence>MPHDDLTVLRARNAVRQAAGQLAEDAPQLLVGSVGAYRVGLAPRTAGLRQAALAAWLTGIPEHVIAADGRLSVTVVHRWIAARYSPGHPGDN</sequence>
<gene>
    <name evidence="1" type="ORF">AB5J52_40675</name>
</gene>
<proteinExistence type="predicted"/>
<dbReference type="AlphaFoldDB" id="A0AB39R2Z3"/>
<dbReference type="RefSeq" id="WP_369226911.1">
    <property type="nucleotide sequence ID" value="NZ_CP163441.1"/>
</dbReference>
<reference evidence="1" key="1">
    <citation type="submission" date="2024-07" db="EMBL/GenBank/DDBJ databases">
        <authorList>
            <person name="Yu S.T."/>
        </authorList>
    </citation>
    <scope>NUCLEOTIDE SEQUENCE</scope>
    <source>
        <strain evidence="1">R39</strain>
    </source>
</reference>